<dbReference type="InterPro" id="IPR023509">
    <property type="entry name" value="DTD-like_sf"/>
</dbReference>
<reference evidence="1 2" key="1">
    <citation type="submission" date="2020-10" db="EMBL/GenBank/DDBJ databases">
        <title>Genomic Encyclopedia of Type Strains, Phase IV (KMG-IV): sequencing the most valuable type-strain genomes for metagenomic binning, comparative biology and taxonomic classification.</title>
        <authorList>
            <person name="Goeker M."/>
        </authorList>
    </citation>
    <scope>NUCLEOTIDE SEQUENCE [LARGE SCALE GENOMIC DNA]</scope>
    <source>
        <strain evidence="1 2">DSM 4194</strain>
    </source>
</reference>
<protein>
    <submittedName>
        <fullName evidence="1">D-Tyr-tRNAtyr deacylase</fullName>
    </submittedName>
</protein>
<dbReference type="Pfam" id="PF02580">
    <property type="entry name" value="Tyr_Deacylase"/>
    <property type="match status" value="1"/>
</dbReference>
<dbReference type="InterPro" id="IPR003732">
    <property type="entry name" value="Daa-tRNA_deacyls_DTD"/>
</dbReference>
<keyword evidence="2" id="KW-1185">Reference proteome</keyword>
<evidence type="ECO:0000313" key="1">
    <source>
        <dbReference type="EMBL" id="MBE1426551.1"/>
    </source>
</evidence>
<dbReference type="EMBL" id="JADBGG010000028">
    <property type="protein sequence ID" value="MBE1426551.1"/>
    <property type="molecule type" value="Genomic_DNA"/>
</dbReference>
<comment type="caution">
    <text evidence="1">The sequence shown here is derived from an EMBL/GenBank/DDBJ whole genome shotgun (WGS) entry which is preliminary data.</text>
</comment>
<organism evidence="1 2">
    <name type="scientific">Desulfomicrobium macestii</name>
    <dbReference type="NCBI Taxonomy" id="90731"/>
    <lineage>
        <taxon>Bacteria</taxon>
        <taxon>Pseudomonadati</taxon>
        <taxon>Thermodesulfobacteriota</taxon>
        <taxon>Desulfovibrionia</taxon>
        <taxon>Desulfovibrionales</taxon>
        <taxon>Desulfomicrobiaceae</taxon>
        <taxon>Desulfomicrobium</taxon>
    </lineage>
</organism>
<accession>A0ABR9H756</accession>
<dbReference type="Gene3D" id="3.50.80.10">
    <property type="entry name" value="D-tyrosyl-tRNA(Tyr) deacylase"/>
    <property type="match status" value="1"/>
</dbReference>
<sequence>MRALIQRVHSATASDSNSQLVSIGAGLAIFLGVGKGDNKEDAKHLATQIAHIRIFDGPGGKFDRVAFP</sequence>
<dbReference type="SUPFAM" id="SSF69500">
    <property type="entry name" value="DTD-like"/>
    <property type="match status" value="1"/>
</dbReference>
<dbReference type="RefSeq" id="WP_192624513.1">
    <property type="nucleotide sequence ID" value="NZ_JADBGG010000028.1"/>
</dbReference>
<proteinExistence type="predicted"/>
<name>A0ABR9H756_9BACT</name>
<dbReference type="Proteomes" id="UP000639010">
    <property type="component" value="Unassembled WGS sequence"/>
</dbReference>
<evidence type="ECO:0000313" key="2">
    <source>
        <dbReference type="Proteomes" id="UP000639010"/>
    </source>
</evidence>
<gene>
    <name evidence="1" type="ORF">H4684_003217</name>
</gene>